<dbReference type="SUPFAM" id="SSF102712">
    <property type="entry name" value="JAB1/MPN domain"/>
    <property type="match status" value="1"/>
</dbReference>
<dbReference type="KEGG" id="halu:HUG12_06250"/>
<dbReference type="RefSeq" id="WP_179267941.1">
    <property type="nucleotide sequence ID" value="NZ_CP058579.1"/>
</dbReference>
<proteinExistence type="predicted"/>
<keyword evidence="2" id="KW-0479">Metal-binding</keyword>
<dbReference type="InterPro" id="IPR051929">
    <property type="entry name" value="VirAsm_ModProt"/>
</dbReference>
<evidence type="ECO:0000313" key="8">
    <source>
        <dbReference type="EMBL" id="QLG61356.1"/>
    </source>
</evidence>
<dbReference type="PANTHER" id="PTHR34858:SF1">
    <property type="entry name" value="CYSO-CYSTEINE PEPTIDASE"/>
    <property type="match status" value="1"/>
</dbReference>
<dbReference type="InterPro" id="IPR028090">
    <property type="entry name" value="JAB_dom_prok"/>
</dbReference>
<evidence type="ECO:0000313" key="9">
    <source>
        <dbReference type="Proteomes" id="UP000509626"/>
    </source>
</evidence>
<dbReference type="CDD" id="cd08070">
    <property type="entry name" value="MPN_like"/>
    <property type="match status" value="1"/>
</dbReference>
<reference evidence="8 9" key="1">
    <citation type="submission" date="2020-06" db="EMBL/GenBank/DDBJ databases">
        <title>NJ-3-1, isolated from saline soil.</title>
        <authorList>
            <person name="Cui H.L."/>
            <person name="Shi X."/>
        </authorList>
    </citation>
    <scope>NUCLEOTIDE SEQUENCE [LARGE SCALE GENOMIC DNA]</scope>
    <source>
        <strain evidence="8 9">NJ-3-1</strain>
    </source>
</reference>
<feature type="region of interest" description="Disordered" evidence="6">
    <location>
        <begin position="1"/>
        <end position="32"/>
    </location>
</feature>
<dbReference type="Gene3D" id="3.40.140.10">
    <property type="entry name" value="Cytidine Deaminase, domain 2"/>
    <property type="match status" value="1"/>
</dbReference>
<keyword evidence="9" id="KW-1185">Reference proteome</keyword>
<gene>
    <name evidence="8" type="ORF">HUG12_06250</name>
</gene>
<keyword evidence="4" id="KW-0862">Zinc</keyword>
<dbReference type="OrthoDB" id="10589at2157"/>
<dbReference type="InterPro" id="IPR000555">
    <property type="entry name" value="JAMM/MPN+_dom"/>
</dbReference>
<evidence type="ECO:0000256" key="6">
    <source>
        <dbReference type="SAM" id="MobiDB-lite"/>
    </source>
</evidence>
<dbReference type="SMART" id="SM00232">
    <property type="entry name" value="JAB_MPN"/>
    <property type="match status" value="1"/>
</dbReference>
<name>A0A7D5Q8W3_9EURY</name>
<dbReference type="PROSITE" id="PS50249">
    <property type="entry name" value="MPN"/>
    <property type="match status" value="1"/>
</dbReference>
<dbReference type="NCBIfam" id="NF041370">
    <property type="entry name" value="desamp_Halo"/>
    <property type="match status" value="1"/>
</dbReference>
<dbReference type="InterPro" id="IPR037518">
    <property type="entry name" value="MPN"/>
</dbReference>
<dbReference type="GO" id="GO:0008270">
    <property type="term" value="F:zinc ion binding"/>
    <property type="evidence" value="ECO:0007669"/>
    <property type="project" value="TreeGrafter"/>
</dbReference>
<evidence type="ECO:0000256" key="2">
    <source>
        <dbReference type="ARBA" id="ARBA00022723"/>
    </source>
</evidence>
<protein>
    <submittedName>
        <fullName evidence="8">M67 family metallopeptidase</fullName>
    </submittedName>
</protein>
<feature type="domain" description="MPN" evidence="7">
    <location>
        <begin position="31"/>
        <end position="166"/>
    </location>
</feature>
<sequence length="166" mass="17804">MTSSSDPNDDGRDPNGDDGPATDDRDPDADALVLPASVRETLHDRAASGLPEEVCGVLIGRRTDGDSDDPDRVREAVPVPNVADAPETRYELDPAATLRAVEGAEADGGDVVGFYHSHPHGPVEPSATDRERATWTGHVHCIVSPDDLAAYRWTGDAFRRLRVETP</sequence>
<evidence type="ECO:0000259" key="7">
    <source>
        <dbReference type="PROSITE" id="PS50249"/>
    </source>
</evidence>
<dbReference type="Proteomes" id="UP000509626">
    <property type="component" value="Chromosome"/>
</dbReference>
<organism evidence="8 9">
    <name type="scientific">Halorarum salinum</name>
    <dbReference type="NCBI Taxonomy" id="2743089"/>
    <lineage>
        <taxon>Archaea</taxon>
        <taxon>Methanobacteriati</taxon>
        <taxon>Methanobacteriota</taxon>
        <taxon>Stenosarchaea group</taxon>
        <taxon>Halobacteria</taxon>
        <taxon>Halobacteriales</taxon>
        <taxon>Haloferacaceae</taxon>
        <taxon>Halorarum</taxon>
    </lineage>
</organism>
<keyword evidence="3" id="KW-0378">Hydrolase</keyword>
<accession>A0A7D5Q8W3</accession>
<evidence type="ECO:0000256" key="1">
    <source>
        <dbReference type="ARBA" id="ARBA00022670"/>
    </source>
</evidence>
<dbReference type="AlphaFoldDB" id="A0A7D5Q8W3"/>
<dbReference type="Pfam" id="PF14464">
    <property type="entry name" value="Prok-JAB"/>
    <property type="match status" value="1"/>
</dbReference>
<dbReference type="EMBL" id="CP058579">
    <property type="protein sequence ID" value="QLG61356.1"/>
    <property type="molecule type" value="Genomic_DNA"/>
</dbReference>
<keyword evidence="5" id="KW-0482">Metalloprotease</keyword>
<dbReference type="PANTHER" id="PTHR34858">
    <property type="entry name" value="CYSO-CYSTEINE PEPTIDASE"/>
    <property type="match status" value="1"/>
</dbReference>
<evidence type="ECO:0000256" key="4">
    <source>
        <dbReference type="ARBA" id="ARBA00022833"/>
    </source>
</evidence>
<keyword evidence="1" id="KW-0645">Protease</keyword>
<evidence type="ECO:0000256" key="5">
    <source>
        <dbReference type="ARBA" id="ARBA00023049"/>
    </source>
</evidence>
<dbReference type="GO" id="GO:0006508">
    <property type="term" value="P:proteolysis"/>
    <property type="evidence" value="ECO:0007669"/>
    <property type="project" value="UniProtKB-KW"/>
</dbReference>
<evidence type="ECO:0000256" key="3">
    <source>
        <dbReference type="ARBA" id="ARBA00022801"/>
    </source>
</evidence>
<dbReference type="GO" id="GO:0008235">
    <property type="term" value="F:metalloexopeptidase activity"/>
    <property type="evidence" value="ECO:0007669"/>
    <property type="project" value="TreeGrafter"/>
</dbReference>
<dbReference type="InterPro" id="IPR053551">
    <property type="entry name" value="Metalloprotease_DSAMP"/>
</dbReference>
<dbReference type="GeneID" id="56037043"/>